<dbReference type="GO" id="GO:0005737">
    <property type="term" value="C:cytoplasm"/>
    <property type="evidence" value="ECO:0007669"/>
    <property type="project" value="TreeGrafter"/>
</dbReference>
<evidence type="ECO:0000256" key="1">
    <source>
        <dbReference type="ARBA" id="ARBA00022737"/>
    </source>
</evidence>
<evidence type="ECO:0000313" key="3">
    <source>
        <dbReference type="Proteomes" id="UP000092124"/>
    </source>
</evidence>
<sequence length="127" mass="14400">MTDPLLSTVDTEITKHWAYSLPGVALTLSRQNWHHLREIYQSLASDTTLAFSIHKLAVFLGDQLTAADTVPVFNGFLKDLDEDNKVSRKCYMMTAPTFRVDLTNELAENFGKCLKWSGQQPFVFVCQ</sequence>
<keyword evidence="1" id="KW-0677">Repeat</keyword>
<dbReference type="PANTHER" id="PTHR10648:SF8">
    <property type="entry name" value="SERINE_THREONINE-PROTEIN PHOSPHATASE 4 REGULATORY SUBUNIT 1"/>
    <property type="match status" value="1"/>
</dbReference>
<gene>
    <name evidence="2" type="ORF">A6R68_15397</name>
</gene>
<dbReference type="InterPro" id="IPR051023">
    <property type="entry name" value="PP2A_Regulatory_Subunit_A"/>
</dbReference>
<organism evidence="2 3">
    <name type="scientific">Neotoma lepida</name>
    <name type="common">Desert woodrat</name>
    <dbReference type="NCBI Taxonomy" id="56216"/>
    <lineage>
        <taxon>Eukaryota</taxon>
        <taxon>Metazoa</taxon>
        <taxon>Chordata</taxon>
        <taxon>Craniata</taxon>
        <taxon>Vertebrata</taxon>
        <taxon>Euteleostomi</taxon>
        <taxon>Mammalia</taxon>
        <taxon>Eutheria</taxon>
        <taxon>Euarchontoglires</taxon>
        <taxon>Glires</taxon>
        <taxon>Rodentia</taxon>
        <taxon>Myomorpha</taxon>
        <taxon>Muroidea</taxon>
        <taxon>Cricetidae</taxon>
        <taxon>Neotominae</taxon>
        <taxon>Neotoma</taxon>
    </lineage>
</organism>
<feature type="non-terminal residue" evidence="2">
    <location>
        <position position="127"/>
    </location>
</feature>
<dbReference type="EMBL" id="LZPO01044510">
    <property type="protein sequence ID" value="OBS74069.1"/>
    <property type="molecule type" value="Genomic_DNA"/>
</dbReference>
<dbReference type="Gene3D" id="1.25.10.10">
    <property type="entry name" value="Leucine-rich Repeat Variant"/>
    <property type="match status" value="1"/>
</dbReference>
<proteinExistence type="predicted"/>
<keyword evidence="3" id="KW-1185">Reference proteome</keyword>
<dbReference type="OrthoDB" id="340346at2759"/>
<dbReference type="PANTHER" id="PTHR10648">
    <property type="entry name" value="SERINE/THREONINE-PROTEIN PHOSPHATASE PP2A 65 KDA REGULATORY SUBUNIT"/>
    <property type="match status" value="1"/>
</dbReference>
<dbReference type="STRING" id="56216.A0A1A6H6Y8"/>
<reference evidence="2 3" key="1">
    <citation type="submission" date="2016-06" db="EMBL/GenBank/DDBJ databases">
        <title>The Draft Genome Sequence and Annotation of the Desert Woodrat Neotoma lepida.</title>
        <authorList>
            <person name="Campbell M."/>
            <person name="Oakeson K.F."/>
            <person name="Yandell M."/>
            <person name="Halpert J.R."/>
            <person name="Dearing D."/>
        </authorList>
    </citation>
    <scope>NUCLEOTIDE SEQUENCE [LARGE SCALE GENOMIC DNA]</scope>
    <source>
        <strain evidence="2">417</strain>
        <tissue evidence="2">Liver</tissue>
    </source>
</reference>
<dbReference type="InterPro" id="IPR011989">
    <property type="entry name" value="ARM-like"/>
</dbReference>
<dbReference type="AlphaFoldDB" id="A0A1A6H6Y8"/>
<name>A0A1A6H6Y8_NEOLE</name>
<accession>A0A1A6H6Y8</accession>
<comment type="caution">
    <text evidence="2">The sequence shown here is derived from an EMBL/GenBank/DDBJ whole genome shotgun (WGS) entry which is preliminary data.</text>
</comment>
<dbReference type="Proteomes" id="UP000092124">
    <property type="component" value="Unassembled WGS sequence"/>
</dbReference>
<dbReference type="GO" id="GO:0019888">
    <property type="term" value="F:protein phosphatase regulator activity"/>
    <property type="evidence" value="ECO:0007669"/>
    <property type="project" value="TreeGrafter"/>
</dbReference>
<protein>
    <submittedName>
        <fullName evidence="2">Uncharacterized protein</fullName>
    </submittedName>
</protein>
<evidence type="ECO:0000313" key="2">
    <source>
        <dbReference type="EMBL" id="OBS74069.1"/>
    </source>
</evidence>